<comment type="caution">
    <text evidence="2">The sequence shown here is derived from an EMBL/GenBank/DDBJ whole genome shotgun (WGS) entry which is preliminary data.</text>
</comment>
<dbReference type="RefSeq" id="WP_132663537.1">
    <property type="nucleotide sequence ID" value="NZ_JAANCM010000002.1"/>
</dbReference>
<accession>A0AA43ZDB8</accession>
<proteinExistence type="predicted"/>
<evidence type="ECO:0000313" key="3">
    <source>
        <dbReference type="Proteomes" id="UP001155840"/>
    </source>
</evidence>
<feature type="compositionally biased region" description="Basic and acidic residues" evidence="1">
    <location>
        <begin position="79"/>
        <end position="101"/>
    </location>
</feature>
<dbReference type="NCBIfam" id="TIGR02606">
    <property type="entry name" value="antidote_CC2985"/>
    <property type="match status" value="1"/>
</dbReference>
<evidence type="ECO:0000313" key="2">
    <source>
        <dbReference type="EMBL" id="NHT74970.1"/>
    </source>
</evidence>
<feature type="region of interest" description="Disordered" evidence="1">
    <location>
        <begin position="78"/>
        <end position="101"/>
    </location>
</feature>
<protein>
    <submittedName>
        <fullName evidence="2">Type II toxin-antitoxin system ParD family antitoxin</fullName>
    </submittedName>
</protein>
<dbReference type="InterPro" id="IPR038296">
    <property type="entry name" value="ParD_sf"/>
</dbReference>
<dbReference type="Proteomes" id="UP001155840">
    <property type="component" value="Unassembled WGS sequence"/>
</dbReference>
<dbReference type="EMBL" id="JAANCM010000002">
    <property type="protein sequence ID" value="NHT74970.1"/>
    <property type="molecule type" value="Genomic_DNA"/>
</dbReference>
<dbReference type="Pfam" id="PF03693">
    <property type="entry name" value="ParD_antitoxin"/>
    <property type="match status" value="1"/>
</dbReference>
<name>A0AA43ZDB8_9HYPH</name>
<sequence length="101" mass="11459">MTDIHLSDEDCAFIEGQLQMGAYRTADDVIRAGLQVLREEDEELRRLIKIGEDGIEAGRYVTFEKVGDLKKHILALARKRQDARSAPEHEPSRTERPGGRL</sequence>
<dbReference type="AlphaFoldDB" id="A0AA43ZDB8"/>
<organism evidence="2 3">
    <name type="scientific">Ferranicluibacter rubi</name>
    <dbReference type="NCBI Taxonomy" id="2715133"/>
    <lineage>
        <taxon>Bacteria</taxon>
        <taxon>Pseudomonadati</taxon>
        <taxon>Pseudomonadota</taxon>
        <taxon>Alphaproteobacteria</taxon>
        <taxon>Hyphomicrobiales</taxon>
        <taxon>Rhizobiaceae</taxon>
        <taxon>Ferranicluibacter</taxon>
    </lineage>
</organism>
<dbReference type="Gene3D" id="6.10.10.120">
    <property type="entry name" value="Antitoxin ParD1-like"/>
    <property type="match status" value="1"/>
</dbReference>
<reference evidence="2" key="1">
    <citation type="submission" date="2020-03" db="EMBL/GenBank/DDBJ databases">
        <title>Ferranicluibacter endophyticum gen. nov., sp. nov., a new genus isolated from Rubus ulmifolius Schott. stem.</title>
        <authorList>
            <person name="Roca-Couso R."/>
            <person name="Flores-Felix J.D."/>
            <person name="Igual J.M."/>
            <person name="Rivas R."/>
        </authorList>
    </citation>
    <scope>NUCLEOTIDE SEQUENCE</scope>
    <source>
        <strain evidence="2">CRRU44</strain>
    </source>
</reference>
<gene>
    <name evidence="2" type="ORF">G8E10_04275</name>
</gene>
<dbReference type="InterPro" id="IPR022789">
    <property type="entry name" value="ParD"/>
</dbReference>
<keyword evidence="3" id="KW-1185">Reference proteome</keyword>
<evidence type="ECO:0000256" key="1">
    <source>
        <dbReference type="SAM" id="MobiDB-lite"/>
    </source>
</evidence>